<evidence type="ECO:0000313" key="1">
    <source>
        <dbReference type="EMBL" id="NOJ13659.1"/>
    </source>
</evidence>
<accession>A0A7Y4D7A9</accession>
<organism evidence="1 2">
    <name type="scientific">Vibrio splendidus</name>
    <dbReference type="NCBI Taxonomy" id="29497"/>
    <lineage>
        <taxon>Bacteria</taxon>
        <taxon>Pseudomonadati</taxon>
        <taxon>Pseudomonadota</taxon>
        <taxon>Gammaproteobacteria</taxon>
        <taxon>Vibrionales</taxon>
        <taxon>Vibrionaceae</taxon>
        <taxon>Vibrio</taxon>
    </lineage>
</organism>
<reference evidence="1 2" key="1">
    <citation type="submission" date="2019-09" db="EMBL/GenBank/DDBJ databases">
        <title>Draft genome sequencing and comparative genomics of hatchery-associated Vibrios.</title>
        <authorList>
            <person name="Kehlet-Delgado H."/>
            <person name="Mueller R.S."/>
        </authorList>
    </citation>
    <scope>NUCLEOTIDE SEQUENCE [LARGE SCALE GENOMIC DNA]</scope>
    <source>
        <strain evidence="1 2">99-70-13A3</strain>
    </source>
</reference>
<gene>
    <name evidence="1" type="ORF">F0234_12910</name>
</gene>
<sequence length="180" mass="20651">MINIKDFSNQQVIVDATQQLQLSKNGDSLEFFVFNNPGGNTHLLNHFQHHLDLALQRGVDVSFTFHGDIASCAATLLADVTIDVQTYHNLTFQFVYPVRLVFHKPRLIINDTKFPPLQAIDYNSYVQGINDDDVHFKASLDAFMLWYETNYNAKLNKVARNHLYDTNQDVQFLLNEASDD</sequence>
<dbReference type="Proteomes" id="UP000519158">
    <property type="component" value="Unassembled WGS sequence"/>
</dbReference>
<dbReference type="EMBL" id="VTXL01000010">
    <property type="protein sequence ID" value="NOJ13659.1"/>
    <property type="molecule type" value="Genomic_DNA"/>
</dbReference>
<evidence type="ECO:0000313" key="2">
    <source>
        <dbReference type="Proteomes" id="UP000519158"/>
    </source>
</evidence>
<dbReference type="RefSeq" id="WP_171329242.1">
    <property type="nucleotide sequence ID" value="NZ_CAWPOP010000062.1"/>
</dbReference>
<proteinExistence type="predicted"/>
<dbReference type="AlphaFoldDB" id="A0A7Y4D7A9"/>
<name>A0A7Y4D7A9_VIBSP</name>
<protein>
    <submittedName>
        <fullName evidence="1">Uncharacterized protein</fullName>
    </submittedName>
</protein>
<comment type="caution">
    <text evidence="1">The sequence shown here is derived from an EMBL/GenBank/DDBJ whole genome shotgun (WGS) entry which is preliminary data.</text>
</comment>